<dbReference type="OrthoDB" id="382515at2157"/>
<feature type="transmembrane region" description="Helical" evidence="1">
    <location>
        <begin position="44"/>
        <end position="62"/>
    </location>
</feature>
<dbReference type="EMBL" id="FORO01000005">
    <property type="protein sequence ID" value="SFI76386.1"/>
    <property type="molecule type" value="Genomic_DNA"/>
</dbReference>
<keyword evidence="1" id="KW-1133">Transmembrane helix</keyword>
<keyword evidence="1" id="KW-0472">Membrane</keyword>
<evidence type="ECO:0000256" key="1">
    <source>
        <dbReference type="SAM" id="Phobius"/>
    </source>
</evidence>
<evidence type="ECO:0000313" key="3">
    <source>
        <dbReference type="Proteomes" id="UP000182829"/>
    </source>
</evidence>
<organism evidence="2 3">
    <name type="scientific">Natronobacterium gregoryi</name>
    <dbReference type="NCBI Taxonomy" id="44930"/>
    <lineage>
        <taxon>Archaea</taxon>
        <taxon>Methanobacteriati</taxon>
        <taxon>Methanobacteriota</taxon>
        <taxon>Stenosarchaea group</taxon>
        <taxon>Halobacteria</taxon>
        <taxon>Halobacteriales</taxon>
        <taxon>Natrialbaceae</taxon>
        <taxon>Natronobacterium</taxon>
    </lineage>
</organism>
<feature type="transmembrane region" description="Helical" evidence="1">
    <location>
        <begin position="74"/>
        <end position="99"/>
    </location>
</feature>
<dbReference type="RefSeq" id="WP_005575515.1">
    <property type="nucleotide sequence ID" value="NZ_FORO01000005.1"/>
</dbReference>
<gene>
    <name evidence="2" type="ORF">SAMN05443661_10533</name>
</gene>
<dbReference type="AlphaFoldDB" id="A0A1I3KVD2"/>
<feature type="transmembrane region" description="Helical" evidence="1">
    <location>
        <begin position="21"/>
        <end position="38"/>
    </location>
</feature>
<proteinExistence type="predicted"/>
<sequence>MNPDLWLARKIKTLSYREASAVVVVALVAAVLYGRLGFAFFGPLAALLWIPFVGIATIWILFDSRERGFEYPSVVALTVAILLLTTLPGIAALATYYYYTRLR</sequence>
<dbReference type="Proteomes" id="UP000182829">
    <property type="component" value="Unassembled WGS sequence"/>
</dbReference>
<keyword evidence="1" id="KW-0812">Transmembrane</keyword>
<protein>
    <submittedName>
        <fullName evidence="2">Uncharacterized protein</fullName>
    </submittedName>
</protein>
<dbReference type="GeneID" id="14207176"/>
<accession>A0A1I3KVD2</accession>
<reference evidence="2 3" key="1">
    <citation type="submission" date="2016-10" db="EMBL/GenBank/DDBJ databases">
        <authorList>
            <person name="de Groot N.N."/>
        </authorList>
    </citation>
    <scope>NUCLEOTIDE SEQUENCE [LARGE SCALE GENOMIC DNA]</scope>
    <source>
        <strain evidence="2 3">SP2</strain>
    </source>
</reference>
<name>A0A1I3KVD2_9EURY</name>
<evidence type="ECO:0000313" key="2">
    <source>
        <dbReference type="EMBL" id="SFI76386.1"/>
    </source>
</evidence>